<sequence length="361" mass="41486">MRRKTAVFAVIILGSVLLLSRSVFTLITLLFEDALADSIPAGDLSLKAPSSNIRSPVIPKIIHQTFKSDSIPENWKEAQQSCRNLHPDYEYILWTDEMARNFIATHYPWFLDSFDGYLYPIQRADSIRYFVLAHMGGIYIDLDNGCNRRLDPLLGYSAWVPVTEPTGISNDAMGSVPRHPFFIQVIQSLRSYDRSWLLPYVTVMYSTGPLFLSVLWKEYMRTQPDEADRVRVLMSDEFMNRQWSFFKPYPGSSWHKNDARVIFWMGDHWKLLVFCVVAFLGLAGMCLWMVYSKFILLAVRYRHEDTCISGIPLLSPLSPPNSCSPGKATLRGRERYFKFAPTDEEEQGGFRSFSKPPGLDD</sequence>
<evidence type="ECO:0000256" key="7">
    <source>
        <dbReference type="SAM" id="MobiDB-lite"/>
    </source>
</evidence>
<dbReference type="PANTHER" id="PTHR32385:SF20">
    <property type="entry name" value="MANNOSYL PHOSPHORYLINOSITOL CERAMIDE SYNTHASE CSH1-RELATED"/>
    <property type="match status" value="1"/>
</dbReference>
<evidence type="ECO:0000256" key="4">
    <source>
        <dbReference type="ARBA" id="ARBA00022692"/>
    </source>
</evidence>
<evidence type="ECO:0000256" key="5">
    <source>
        <dbReference type="ARBA" id="ARBA00022989"/>
    </source>
</evidence>
<keyword evidence="10" id="KW-1185">Reference proteome</keyword>
<dbReference type="AlphaFoldDB" id="A0AAD4CAJ1"/>
<accession>A0AAD4CAJ1</accession>
<dbReference type="FunFam" id="3.90.550.20:FF:000001">
    <property type="entry name" value="MIPC synthase subunit (SurA)"/>
    <property type="match status" value="1"/>
</dbReference>
<dbReference type="Pfam" id="PF04488">
    <property type="entry name" value="Gly_transf_sug"/>
    <property type="match status" value="1"/>
</dbReference>
<dbReference type="EMBL" id="VCAU01000204">
    <property type="protein sequence ID" value="KAF9882889.1"/>
    <property type="molecule type" value="Genomic_DNA"/>
</dbReference>
<dbReference type="GO" id="GO:0051999">
    <property type="term" value="P:mannosyl-inositol phosphorylceramide biosynthetic process"/>
    <property type="evidence" value="ECO:0007669"/>
    <property type="project" value="TreeGrafter"/>
</dbReference>
<dbReference type="GO" id="GO:0000030">
    <property type="term" value="F:mannosyltransferase activity"/>
    <property type="evidence" value="ECO:0007669"/>
    <property type="project" value="TreeGrafter"/>
</dbReference>
<gene>
    <name evidence="9" type="ORF">FE257_004903</name>
</gene>
<dbReference type="Proteomes" id="UP001194746">
    <property type="component" value="Unassembled WGS sequence"/>
</dbReference>
<dbReference type="PANTHER" id="PTHR32385">
    <property type="entry name" value="MANNOSYL PHOSPHORYLINOSITOL CERAMIDE SYNTHASE"/>
    <property type="match status" value="1"/>
</dbReference>
<comment type="caution">
    <text evidence="9">The sequence shown here is derived from an EMBL/GenBank/DDBJ whole genome shotgun (WGS) entry which is preliminary data.</text>
</comment>
<comment type="subcellular location">
    <subcellularLocation>
        <location evidence="1">Membrane</location>
        <topology evidence="1">Multi-pass membrane protein</topology>
    </subcellularLocation>
</comment>
<protein>
    <recommendedName>
        <fullName evidence="11">Mannosyl phosphorylinositol ceramide synthase SUR1</fullName>
    </recommendedName>
</protein>
<evidence type="ECO:0000256" key="1">
    <source>
        <dbReference type="ARBA" id="ARBA00004141"/>
    </source>
</evidence>
<feature type="transmembrane region" description="Helical" evidence="8">
    <location>
        <begin position="271"/>
        <end position="291"/>
    </location>
</feature>
<dbReference type="InterPro" id="IPR029044">
    <property type="entry name" value="Nucleotide-diphossugar_trans"/>
</dbReference>
<dbReference type="InterPro" id="IPR051706">
    <property type="entry name" value="Glycosyltransferase_domain"/>
</dbReference>
<proteinExistence type="inferred from homology"/>
<dbReference type="Gene3D" id="3.90.550.20">
    <property type="match status" value="1"/>
</dbReference>
<evidence type="ECO:0000256" key="8">
    <source>
        <dbReference type="SAM" id="Phobius"/>
    </source>
</evidence>
<name>A0AAD4CAJ1_ASPNN</name>
<evidence type="ECO:0000313" key="9">
    <source>
        <dbReference type="EMBL" id="KAF9882889.1"/>
    </source>
</evidence>
<keyword evidence="5 8" id="KW-1133">Transmembrane helix</keyword>
<feature type="transmembrane region" description="Helical" evidence="8">
    <location>
        <begin position="196"/>
        <end position="216"/>
    </location>
</feature>
<keyword evidence="3" id="KW-0808">Transferase</keyword>
<reference evidence="9" key="2">
    <citation type="submission" date="2020-02" db="EMBL/GenBank/DDBJ databases">
        <authorList>
            <person name="Gilchrist C.L.M."/>
            <person name="Chooi Y.-H."/>
        </authorList>
    </citation>
    <scope>NUCLEOTIDE SEQUENCE</scope>
    <source>
        <strain evidence="9">MST-FP2251</strain>
    </source>
</reference>
<comment type="similarity">
    <text evidence="2">Belongs to the glycosyltransferase 32 family.</text>
</comment>
<evidence type="ECO:0000313" key="10">
    <source>
        <dbReference type="Proteomes" id="UP001194746"/>
    </source>
</evidence>
<evidence type="ECO:0008006" key="11">
    <source>
        <dbReference type="Google" id="ProtNLM"/>
    </source>
</evidence>
<dbReference type="InterPro" id="IPR007577">
    <property type="entry name" value="GlycoTrfase_DXD_sugar-bd_CS"/>
</dbReference>
<evidence type="ECO:0000256" key="3">
    <source>
        <dbReference type="ARBA" id="ARBA00022679"/>
    </source>
</evidence>
<dbReference type="GO" id="GO:0016020">
    <property type="term" value="C:membrane"/>
    <property type="evidence" value="ECO:0007669"/>
    <property type="project" value="UniProtKB-SubCell"/>
</dbReference>
<evidence type="ECO:0000256" key="6">
    <source>
        <dbReference type="ARBA" id="ARBA00023136"/>
    </source>
</evidence>
<keyword evidence="4 8" id="KW-0812">Transmembrane</keyword>
<keyword evidence="6 8" id="KW-0472">Membrane</keyword>
<dbReference type="SUPFAM" id="SSF53448">
    <property type="entry name" value="Nucleotide-diphospho-sugar transferases"/>
    <property type="match status" value="1"/>
</dbReference>
<feature type="region of interest" description="Disordered" evidence="7">
    <location>
        <begin position="342"/>
        <end position="361"/>
    </location>
</feature>
<reference evidence="9" key="1">
    <citation type="journal article" date="2019" name="Beilstein J. Org. Chem.">
        <title>Nanangenines: drimane sesquiterpenoids as the dominant metabolite cohort of a novel Australian fungus, Aspergillus nanangensis.</title>
        <authorList>
            <person name="Lacey H.J."/>
            <person name="Gilchrist C.L.M."/>
            <person name="Crombie A."/>
            <person name="Kalaitzis J.A."/>
            <person name="Vuong D."/>
            <person name="Rutledge P.J."/>
            <person name="Turner P."/>
            <person name="Pitt J.I."/>
            <person name="Lacey E."/>
            <person name="Chooi Y.H."/>
            <person name="Piggott A.M."/>
        </authorList>
    </citation>
    <scope>NUCLEOTIDE SEQUENCE</scope>
    <source>
        <strain evidence="9">MST-FP2251</strain>
    </source>
</reference>
<evidence type="ECO:0000256" key="2">
    <source>
        <dbReference type="ARBA" id="ARBA00009003"/>
    </source>
</evidence>
<organism evidence="9 10">
    <name type="scientific">Aspergillus nanangensis</name>
    <dbReference type="NCBI Taxonomy" id="2582783"/>
    <lineage>
        <taxon>Eukaryota</taxon>
        <taxon>Fungi</taxon>
        <taxon>Dikarya</taxon>
        <taxon>Ascomycota</taxon>
        <taxon>Pezizomycotina</taxon>
        <taxon>Eurotiomycetes</taxon>
        <taxon>Eurotiomycetidae</taxon>
        <taxon>Eurotiales</taxon>
        <taxon>Aspergillaceae</taxon>
        <taxon>Aspergillus</taxon>
        <taxon>Aspergillus subgen. Circumdati</taxon>
    </lineage>
</organism>